<proteinExistence type="predicted"/>
<reference evidence="3" key="1">
    <citation type="submission" date="2017-03" db="EMBL/GenBank/DDBJ databases">
        <title>Phytopthora megakarya and P. palmivora, two closely related causual agents of cacao black pod achieved similar genome size and gene model numbers by different mechanisms.</title>
        <authorList>
            <person name="Ali S."/>
            <person name="Shao J."/>
            <person name="Larry D.J."/>
            <person name="Kronmiller B."/>
            <person name="Shen D."/>
            <person name="Strem M.D."/>
            <person name="Melnick R.L."/>
            <person name="Guiltinan M.J."/>
            <person name="Tyler B.M."/>
            <person name="Meinhardt L.W."/>
            <person name="Bailey B.A."/>
        </authorList>
    </citation>
    <scope>NUCLEOTIDE SEQUENCE [LARGE SCALE GENOMIC DNA]</scope>
    <source>
        <strain evidence="3">zdho120</strain>
    </source>
</reference>
<dbReference type="EMBL" id="NBNE01000042">
    <property type="protein sequence ID" value="OWZ23834.1"/>
    <property type="molecule type" value="Genomic_DNA"/>
</dbReference>
<evidence type="ECO:0000313" key="2">
    <source>
        <dbReference type="EMBL" id="OWZ23834.1"/>
    </source>
</evidence>
<accession>A0A225X138</accession>
<evidence type="ECO:0000256" key="1">
    <source>
        <dbReference type="SAM" id="MobiDB-lite"/>
    </source>
</evidence>
<protein>
    <submittedName>
        <fullName evidence="2">Uncharacterized protein</fullName>
    </submittedName>
</protein>
<feature type="region of interest" description="Disordered" evidence="1">
    <location>
        <begin position="1"/>
        <end position="21"/>
    </location>
</feature>
<gene>
    <name evidence="2" type="ORF">PHMEG_0001244</name>
</gene>
<evidence type="ECO:0000313" key="3">
    <source>
        <dbReference type="Proteomes" id="UP000198211"/>
    </source>
</evidence>
<organism evidence="2 3">
    <name type="scientific">Phytophthora megakarya</name>
    <dbReference type="NCBI Taxonomy" id="4795"/>
    <lineage>
        <taxon>Eukaryota</taxon>
        <taxon>Sar</taxon>
        <taxon>Stramenopiles</taxon>
        <taxon>Oomycota</taxon>
        <taxon>Peronosporomycetes</taxon>
        <taxon>Peronosporales</taxon>
        <taxon>Peronosporaceae</taxon>
        <taxon>Phytophthora</taxon>
    </lineage>
</organism>
<dbReference type="AlphaFoldDB" id="A0A225X138"/>
<name>A0A225X138_9STRA</name>
<keyword evidence="3" id="KW-1185">Reference proteome</keyword>
<dbReference type="Proteomes" id="UP000198211">
    <property type="component" value="Unassembled WGS sequence"/>
</dbReference>
<sequence>MRKRPVASIDPAKQLPPRRSEVADLVQRNHELREDGLGVQEDQPSDLTVYADVLNLVREAYENDVTGPERLLQLAENAQPNVIQDQPSMEAYKIIASLNLINDNDVNRNLLNAHAIMHVHKLQRNKLAFLVNSKGNEESLGRTTVHHLRESTGIRMPLYYNATYVSEKLKVLSGILRFYMNSRERSRNLLVKRNVCSQLLLDGVLYAVKGIDAPPQYYHF</sequence>
<comment type="caution">
    <text evidence="2">The sequence shown here is derived from an EMBL/GenBank/DDBJ whole genome shotgun (WGS) entry which is preliminary data.</text>
</comment>